<dbReference type="EMBL" id="JDYK01000006">
    <property type="protein sequence ID" value="EWS81755.1"/>
    <property type="molecule type" value="Genomic_DNA"/>
</dbReference>
<evidence type="ECO:0000256" key="2">
    <source>
        <dbReference type="SAM" id="Phobius"/>
    </source>
</evidence>
<dbReference type="AlphaFoldDB" id="Z9JTP3"/>
<comment type="caution">
    <text evidence="3">The sequence shown here is derived from an EMBL/GenBank/DDBJ whole genome shotgun (WGS) entry which is preliminary data.</text>
</comment>
<evidence type="ECO:0000256" key="1">
    <source>
        <dbReference type="SAM" id="MobiDB-lite"/>
    </source>
</evidence>
<evidence type="ECO:0000313" key="3">
    <source>
        <dbReference type="EMBL" id="EWS81755.1"/>
    </source>
</evidence>
<keyword evidence="2" id="KW-0472">Membrane</keyword>
<feature type="region of interest" description="Disordered" evidence="1">
    <location>
        <begin position="44"/>
        <end position="65"/>
    </location>
</feature>
<keyword evidence="2" id="KW-0812">Transmembrane</keyword>
<dbReference type="PATRIC" id="fig|396014.3.peg.1581"/>
<dbReference type="Proteomes" id="UP000023067">
    <property type="component" value="Unassembled WGS sequence"/>
</dbReference>
<keyword evidence="2" id="KW-1133">Transmembrane helix</keyword>
<dbReference type="HOGENOM" id="CLU_2841192_0_0_11"/>
<protein>
    <submittedName>
        <fullName evidence="3">Uncharacterized protein</fullName>
    </submittedName>
</protein>
<proteinExistence type="predicted"/>
<reference evidence="3 4" key="1">
    <citation type="submission" date="2014-02" db="EMBL/GenBank/DDBJ databases">
        <title>Genome sequence of Brachybacterium phenoliresistens strain W13A50.</title>
        <authorList>
            <person name="Wang X."/>
        </authorList>
    </citation>
    <scope>NUCLEOTIDE SEQUENCE [LARGE SCALE GENOMIC DNA]</scope>
    <source>
        <strain evidence="3 4">W13A50</strain>
    </source>
</reference>
<organism evidence="3 4">
    <name type="scientific">Brachybacterium phenoliresistens</name>
    <dbReference type="NCBI Taxonomy" id="396014"/>
    <lineage>
        <taxon>Bacteria</taxon>
        <taxon>Bacillati</taxon>
        <taxon>Actinomycetota</taxon>
        <taxon>Actinomycetes</taxon>
        <taxon>Micrococcales</taxon>
        <taxon>Dermabacteraceae</taxon>
        <taxon>Brachybacterium</taxon>
    </lineage>
</organism>
<name>Z9JTP3_9MICO</name>
<feature type="transmembrane region" description="Helical" evidence="2">
    <location>
        <begin position="12"/>
        <end position="38"/>
    </location>
</feature>
<gene>
    <name evidence="3" type="ORF">BF93_16180</name>
</gene>
<keyword evidence="4" id="KW-1185">Reference proteome</keyword>
<sequence>MDFLGISGWEGVMLIGALVLVVGALAAIVLAAVQLIAIGRRLERRRSRGEHDQDTAVGCGLDDQR</sequence>
<dbReference type="RefSeq" id="WP_038371773.1">
    <property type="nucleotide sequence ID" value="NZ_KK069991.1"/>
</dbReference>
<evidence type="ECO:0000313" key="4">
    <source>
        <dbReference type="Proteomes" id="UP000023067"/>
    </source>
</evidence>
<accession>Z9JTP3</accession>